<protein>
    <submittedName>
        <fullName evidence="1">11049_t:CDS:1</fullName>
    </submittedName>
</protein>
<evidence type="ECO:0000313" key="2">
    <source>
        <dbReference type="Proteomes" id="UP000789366"/>
    </source>
</evidence>
<reference evidence="1" key="1">
    <citation type="submission" date="2021-06" db="EMBL/GenBank/DDBJ databases">
        <authorList>
            <person name="Kallberg Y."/>
            <person name="Tangrot J."/>
            <person name="Rosling A."/>
        </authorList>
    </citation>
    <scope>NUCLEOTIDE SEQUENCE</scope>
    <source>
        <strain evidence="1">28 12/20/2015</strain>
    </source>
</reference>
<keyword evidence="2" id="KW-1185">Reference proteome</keyword>
<evidence type="ECO:0000313" key="1">
    <source>
        <dbReference type="EMBL" id="CAG8703411.1"/>
    </source>
</evidence>
<gene>
    <name evidence="1" type="ORF">SPELUC_LOCUS11393</name>
</gene>
<organism evidence="1 2">
    <name type="scientific">Cetraspora pellucida</name>
    <dbReference type="NCBI Taxonomy" id="1433469"/>
    <lineage>
        <taxon>Eukaryota</taxon>
        <taxon>Fungi</taxon>
        <taxon>Fungi incertae sedis</taxon>
        <taxon>Mucoromycota</taxon>
        <taxon>Glomeromycotina</taxon>
        <taxon>Glomeromycetes</taxon>
        <taxon>Diversisporales</taxon>
        <taxon>Gigasporaceae</taxon>
        <taxon>Cetraspora</taxon>
    </lineage>
</organism>
<sequence length="281" mass="31079">VQGIKVAILQRLLILANKSKKEIDEVKIVGETVAEEWFKDKDFYFDCGEDRTTTVHIHVPKEVRTIRNTALFEVVCYVVVSLYLGPFTKDLTVHLPVNIAHSASLQPVPLADADLNVFPNHYNMMDENTDFFVEDIRKDDSEILGITSSPMNIPSKNGRVLPWSSDDEEGKINSSSSKGSAISYILGSVSPKGLGSLAQSLLGKQKQMSPPTPSKLIAKSQPLAPASPYAYIPAIERVRYLSFTTQEQGAIQKKPFDKSSKSIISGFGYYDGPYENSPSEF</sequence>
<feature type="non-terminal residue" evidence="1">
    <location>
        <position position="1"/>
    </location>
</feature>
<comment type="caution">
    <text evidence="1">The sequence shown here is derived from an EMBL/GenBank/DDBJ whole genome shotgun (WGS) entry which is preliminary data.</text>
</comment>
<accession>A0ACA9PDU7</accession>
<dbReference type="Proteomes" id="UP000789366">
    <property type="component" value="Unassembled WGS sequence"/>
</dbReference>
<dbReference type="EMBL" id="CAJVPW010024074">
    <property type="protein sequence ID" value="CAG8703411.1"/>
    <property type="molecule type" value="Genomic_DNA"/>
</dbReference>
<name>A0ACA9PDU7_9GLOM</name>
<proteinExistence type="predicted"/>